<proteinExistence type="predicted"/>
<protein>
    <submittedName>
        <fullName evidence="1">SNARE Vesicle transport v-SNARE protein N-terminus</fullName>
    </submittedName>
</protein>
<sequence>MRKIEELIEEIQDSIEYLEFEIQDLWDDYIKVSRERDELEEKIRKLES</sequence>
<organism evidence="1">
    <name type="scientific">Siphoviridae sp. ct1SN28</name>
    <dbReference type="NCBI Taxonomy" id="2825308"/>
    <lineage>
        <taxon>Viruses</taxon>
        <taxon>Duplodnaviria</taxon>
        <taxon>Heunggongvirae</taxon>
        <taxon>Uroviricota</taxon>
        <taxon>Caudoviricetes</taxon>
    </lineage>
</organism>
<name>A0A8S5TRN6_9CAUD</name>
<reference evidence="1" key="1">
    <citation type="journal article" date="2021" name="Proc. Natl. Acad. Sci. U.S.A.">
        <title>A Catalog of Tens of Thousands of Viruses from Human Metagenomes Reveals Hidden Associations with Chronic Diseases.</title>
        <authorList>
            <person name="Tisza M.J."/>
            <person name="Buck C.B."/>
        </authorList>
    </citation>
    <scope>NUCLEOTIDE SEQUENCE</scope>
    <source>
        <strain evidence="1">Ct1SN28</strain>
    </source>
</reference>
<dbReference type="EMBL" id="BK015910">
    <property type="protein sequence ID" value="DAF84840.1"/>
    <property type="molecule type" value="Genomic_DNA"/>
</dbReference>
<evidence type="ECO:0000313" key="1">
    <source>
        <dbReference type="EMBL" id="DAF84840.1"/>
    </source>
</evidence>
<accession>A0A8S5TRN6</accession>